<dbReference type="GO" id="GO:0009279">
    <property type="term" value="C:cell outer membrane"/>
    <property type="evidence" value="ECO:0007669"/>
    <property type="project" value="UniProtKB-SubCell"/>
</dbReference>
<feature type="domain" description="TonB-dependent receptor-like beta-barrel" evidence="5">
    <location>
        <begin position="447"/>
        <end position="909"/>
    </location>
</feature>
<dbReference type="InterPro" id="IPR008969">
    <property type="entry name" value="CarboxyPept-like_regulatory"/>
</dbReference>
<dbReference type="PANTHER" id="PTHR40980">
    <property type="entry name" value="PLUG DOMAIN-CONTAINING PROTEIN"/>
    <property type="match status" value="1"/>
</dbReference>
<keyword evidence="2 4" id="KW-0472">Membrane</keyword>
<dbReference type="Proteomes" id="UP000291819">
    <property type="component" value="Unassembled WGS sequence"/>
</dbReference>
<gene>
    <name evidence="7" type="ORF">EYS08_15380</name>
</gene>
<protein>
    <submittedName>
        <fullName evidence="7">TonB-dependent receptor</fullName>
    </submittedName>
</protein>
<dbReference type="Pfam" id="PF13715">
    <property type="entry name" value="CarbopepD_reg_2"/>
    <property type="match status" value="1"/>
</dbReference>
<dbReference type="Gene3D" id="2.170.130.10">
    <property type="entry name" value="TonB-dependent receptor, plug domain"/>
    <property type="match status" value="1"/>
</dbReference>
<sequence>MVILLSLLNKGKLDLLNSFKRTALTVFALTISILAYAQTGKISGTVTDKKTGETLIGVTVKIKGTTKGTSTGADGKYTIAALQDGKFVIEASYVGYATKEVPAVEVNGGGTTTLNLTLEESNSQKLADVQVKGVAGRESETALLSLQKNAIEIKQGIGIQELSRKGVSDVEEGLTKITGITKVDGRGLFVRGLEDRYNNLLINGLAVPSNNPFKKIIPLDLFPTDIVSVLETYKTFNSGLYGDFAGGTFNIVTAKGEKAVTKINIGTSFISNSTFKKFLRAEDATSFGSYLGFNGDGRALPKVFGKAPSAYTMSSNEALSQFGSGFDVDNGKAPLNTSVGILHTQKFNLENQRSFQYLISINTDNNFQIREGVDRFFNTAQGIYDNNLYTTTNRFSTNSSILGALNYVTKRLSLSFNAFYLKGTENLIQDQLGYTNSQATVNNTFIRLNQLQKTDFYTGQTFANYKITEDDAHSIKAGISYSKTKYQLPDRKSFRGSLIDENTTSVNYSGNSIYRQYMDFDGDFFGSGMLEYNFKFGNEDLTKAHKLSVGYNGSFNKVASNSRFVVSQNLASNTTSFDTNEPDQTLVNEIAQGNFTYREGSNATYAATMQESVNAGYVDLAFRFNDRLNLNAGARFEQSQRLTRFRNPGSFDEPFQRSTKNNFNILPAANLKYSITENSNFRLSASKTITKPVIMEAFPLEFVNPDATIESGNPNIVNSNNYNFDAKYELFPTSKEMFAITAFAKYLENPIERLFLQTAGSGGLQITYNNSKKAVLYGAEIEFLLQLSRINESLSNFSVGFNTSLMYTKTTIDVAKNSVETAAIGNDNTRKLQGASPWLINADIKHESDFTKKWKSTMTLAYNIYGERIYAVGTNGLDNYYEKPFGKLDFIWNNKLSGKWDLKLGVENILNPTYRIELGEESIIKIYENDLTVKDYKRGVGVSLGLGYTF</sequence>
<accession>A0A4Q9HAN0</accession>
<dbReference type="Gene3D" id="2.60.40.1120">
    <property type="entry name" value="Carboxypeptidase-like, regulatory domain"/>
    <property type="match status" value="1"/>
</dbReference>
<dbReference type="InterPro" id="IPR037066">
    <property type="entry name" value="Plug_dom_sf"/>
</dbReference>
<dbReference type="SUPFAM" id="SSF56935">
    <property type="entry name" value="Porins"/>
    <property type="match status" value="1"/>
</dbReference>
<proteinExistence type="inferred from homology"/>
<evidence type="ECO:0000256" key="2">
    <source>
        <dbReference type="ARBA" id="ARBA00023136"/>
    </source>
</evidence>
<evidence type="ECO:0000259" key="5">
    <source>
        <dbReference type="Pfam" id="PF00593"/>
    </source>
</evidence>
<dbReference type="InterPro" id="IPR036942">
    <property type="entry name" value="Beta-barrel_TonB_sf"/>
</dbReference>
<keyword evidence="8" id="KW-1185">Reference proteome</keyword>
<keyword evidence="7" id="KW-0675">Receptor</keyword>
<dbReference type="SUPFAM" id="SSF49464">
    <property type="entry name" value="Carboxypeptidase regulatory domain-like"/>
    <property type="match status" value="1"/>
</dbReference>
<dbReference type="PANTHER" id="PTHR40980:SF4">
    <property type="entry name" value="TONB-DEPENDENT RECEPTOR-LIKE BETA-BARREL DOMAIN-CONTAINING PROTEIN"/>
    <property type="match status" value="1"/>
</dbReference>
<evidence type="ECO:0000313" key="8">
    <source>
        <dbReference type="Proteomes" id="UP000291819"/>
    </source>
</evidence>
<dbReference type="Pfam" id="PF07715">
    <property type="entry name" value="Plug"/>
    <property type="match status" value="1"/>
</dbReference>
<evidence type="ECO:0000256" key="3">
    <source>
        <dbReference type="ARBA" id="ARBA00023237"/>
    </source>
</evidence>
<name>A0A4Q9HAN0_9SPHI</name>
<evidence type="ECO:0000259" key="6">
    <source>
        <dbReference type="Pfam" id="PF07715"/>
    </source>
</evidence>
<comment type="subcellular location">
    <subcellularLocation>
        <location evidence="1 4">Cell outer membrane</location>
    </subcellularLocation>
</comment>
<dbReference type="Gene3D" id="2.40.170.20">
    <property type="entry name" value="TonB-dependent receptor, beta-barrel domain"/>
    <property type="match status" value="1"/>
</dbReference>
<dbReference type="OrthoDB" id="9768470at2"/>
<dbReference type="InterPro" id="IPR000531">
    <property type="entry name" value="Beta-barrel_TonB"/>
</dbReference>
<evidence type="ECO:0000256" key="4">
    <source>
        <dbReference type="RuleBase" id="RU003357"/>
    </source>
</evidence>
<keyword evidence="4" id="KW-0798">TonB box</keyword>
<evidence type="ECO:0000256" key="1">
    <source>
        <dbReference type="ARBA" id="ARBA00004442"/>
    </source>
</evidence>
<comment type="caution">
    <text evidence="7">The sequence shown here is derived from an EMBL/GenBank/DDBJ whole genome shotgun (WGS) entry which is preliminary data.</text>
</comment>
<dbReference type="EMBL" id="SIXF01000015">
    <property type="protein sequence ID" value="TBO41142.1"/>
    <property type="molecule type" value="Genomic_DNA"/>
</dbReference>
<dbReference type="InterPro" id="IPR012910">
    <property type="entry name" value="Plug_dom"/>
</dbReference>
<comment type="similarity">
    <text evidence="4">Belongs to the TonB-dependent receptor family.</text>
</comment>
<reference evidence="7 8" key="1">
    <citation type="submission" date="2019-02" db="EMBL/GenBank/DDBJ databases">
        <title>Pedobacter kyonggii whole genome sequence analysis.</title>
        <authorList>
            <person name="Dahal R.H."/>
        </authorList>
    </citation>
    <scope>NUCLEOTIDE SEQUENCE [LARGE SCALE GENOMIC DNA]</scope>
    <source>
        <strain evidence="7 8">K-4-11-1</strain>
    </source>
</reference>
<dbReference type="Pfam" id="PF00593">
    <property type="entry name" value="TonB_dep_Rec_b-barrel"/>
    <property type="match status" value="1"/>
</dbReference>
<evidence type="ECO:0000313" key="7">
    <source>
        <dbReference type="EMBL" id="TBO41142.1"/>
    </source>
</evidence>
<feature type="domain" description="TonB-dependent receptor plug" evidence="6">
    <location>
        <begin position="157"/>
        <end position="247"/>
    </location>
</feature>
<keyword evidence="3" id="KW-0998">Cell outer membrane</keyword>
<organism evidence="7 8">
    <name type="scientific">Pedobacter kyonggii</name>
    <dbReference type="NCBI Taxonomy" id="1926871"/>
    <lineage>
        <taxon>Bacteria</taxon>
        <taxon>Pseudomonadati</taxon>
        <taxon>Bacteroidota</taxon>
        <taxon>Sphingobacteriia</taxon>
        <taxon>Sphingobacteriales</taxon>
        <taxon>Sphingobacteriaceae</taxon>
        <taxon>Pedobacter</taxon>
    </lineage>
</organism>
<dbReference type="AlphaFoldDB" id="A0A4Q9HAN0"/>